<gene>
    <name evidence="1" type="ORF">S01H4_55871</name>
</gene>
<dbReference type="Pfam" id="PF08843">
    <property type="entry name" value="AbiEii"/>
    <property type="match status" value="1"/>
</dbReference>
<dbReference type="AlphaFoldDB" id="X1CM94"/>
<dbReference type="InterPro" id="IPR014942">
    <property type="entry name" value="AbiEii"/>
</dbReference>
<reference evidence="1" key="1">
    <citation type="journal article" date="2014" name="Front. Microbiol.">
        <title>High frequency of phylogenetically diverse reductive dehalogenase-homologous genes in deep subseafloor sedimentary metagenomes.</title>
        <authorList>
            <person name="Kawai M."/>
            <person name="Futagami T."/>
            <person name="Toyoda A."/>
            <person name="Takaki Y."/>
            <person name="Nishi S."/>
            <person name="Hori S."/>
            <person name="Arai W."/>
            <person name="Tsubouchi T."/>
            <person name="Morono Y."/>
            <person name="Uchiyama I."/>
            <person name="Ito T."/>
            <person name="Fujiyama A."/>
            <person name="Inagaki F."/>
            <person name="Takami H."/>
        </authorList>
    </citation>
    <scope>NUCLEOTIDE SEQUENCE</scope>
    <source>
        <strain evidence="1">Expedition CK06-06</strain>
    </source>
</reference>
<dbReference type="EMBL" id="BART01032301">
    <property type="protein sequence ID" value="GAH09511.1"/>
    <property type="molecule type" value="Genomic_DNA"/>
</dbReference>
<evidence type="ECO:0000313" key="1">
    <source>
        <dbReference type="EMBL" id="GAH09511.1"/>
    </source>
</evidence>
<name>X1CM94_9ZZZZ</name>
<sequence>AGKIQALLSRAYTKGRDWYDFLWYAGRKTEINFDFITTGLNQTGPWSGQNIQVDKPWILGHLRNKIKGINWDEAKNDVQRFLKPNELKSLELWTKDFFLTKLGNLE</sequence>
<accession>X1CM94</accession>
<protein>
    <submittedName>
        <fullName evidence="1">Uncharacterized protein</fullName>
    </submittedName>
</protein>
<comment type="caution">
    <text evidence="1">The sequence shown here is derived from an EMBL/GenBank/DDBJ whole genome shotgun (WGS) entry which is preliminary data.</text>
</comment>
<organism evidence="1">
    <name type="scientific">marine sediment metagenome</name>
    <dbReference type="NCBI Taxonomy" id="412755"/>
    <lineage>
        <taxon>unclassified sequences</taxon>
        <taxon>metagenomes</taxon>
        <taxon>ecological metagenomes</taxon>
    </lineage>
</organism>
<proteinExistence type="predicted"/>
<feature type="non-terminal residue" evidence="1">
    <location>
        <position position="1"/>
    </location>
</feature>